<dbReference type="OrthoDB" id="7321545at2"/>
<organism evidence="5 6">
    <name type="scientific">Rhodoblastus acidophilus</name>
    <name type="common">Rhodopseudomonas acidophila</name>
    <dbReference type="NCBI Taxonomy" id="1074"/>
    <lineage>
        <taxon>Bacteria</taxon>
        <taxon>Pseudomonadati</taxon>
        <taxon>Pseudomonadota</taxon>
        <taxon>Alphaproteobacteria</taxon>
        <taxon>Hyphomicrobiales</taxon>
        <taxon>Rhodoblastaceae</taxon>
        <taxon>Rhodoblastus</taxon>
    </lineage>
</organism>
<dbReference type="Proteomes" id="UP000439113">
    <property type="component" value="Unassembled WGS sequence"/>
</dbReference>
<protein>
    <recommendedName>
        <fullName evidence="4">HTH luxR-type domain-containing protein</fullName>
    </recommendedName>
</protein>
<evidence type="ECO:0000313" key="5">
    <source>
        <dbReference type="EMBL" id="MTV32339.1"/>
    </source>
</evidence>
<keyword evidence="2" id="KW-0238">DNA-binding</keyword>
<dbReference type="AlphaFoldDB" id="A0A6N8DPC5"/>
<name>A0A6N8DPC5_RHOAC</name>
<dbReference type="EMBL" id="WNKS01000015">
    <property type="protein sequence ID" value="MTV32339.1"/>
    <property type="molecule type" value="Genomic_DNA"/>
</dbReference>
<dbReference type="RefSeq" id="WP_155447021.1">
    <property type="nucleotide sequence ID" value="NZ_JAOQNR010000007.1"/>
</dbReference>
<reference evidence="5 6" key="1">
    <citation type="submission" date="2019-11" db="EMBL/GenBank/DDBJ databases">
        <title>Whole-genome sequence of a Rhodoblastus acidophilus DSM 142.</title>
        <authorList>
            <person name="Kyndt J.A."/>
            <person name="Meyer T.E."/>
        </authorList>
    </citation>
    <scope>NUCLEOTIDE SEQUENCE [LARGE SCALE GENOMIC DNA]</scope>
    <source>
        <strain evidence="5 6">DSM 142</strain>
    </source>
</reference>
<comment type="caution">
    <text evidence="5">The sequence shown here is derived from an EMBL/GenBank/DDBJ whole genome shotgun (WGS) entry which is preliminary data.</text>
</comment>
<dbReference type="GO" id="GO:0006355">
    <property type="term" value="P:regulation of DNA-templated transcription"/>
    <property type="evidence" value="ECO:0007669"/>
    <property type="project" value="InterPro"/>
</dbReference>
<dbReference type="InterPro" id="IPR000792">
    <property type="entry name" value="Tscrpt_reg_LuxR_C"/>
</dbReference>
<dbReference type="Gene3D" id="1.10.10.10">
    <property type="entry name" value="Winged helix-like DNA-binding domain superfamily/Winged helix DNA-binding domain"/>
    <property type="match status" value="1"/>
</dbReference>
<dbReference type="PANTHER" id="PTHR44688:SF16">
    <property type="entry name" value="DNA-BINDING TRANSCRIPTIONAL ACTIVATOR DEVR_DOSR"/>
    <property type="match status" value="1"/>
</dbReference>
<evidence type="ECO:0000256" key="2">
    <source>
        <dbReference type="ARBA" id="ARBA00023125"/>
    </source>
</evidence>
<keyword evidence="3" id="KW-0804">Transcription</keyword>
<dbReference type="InterPro" id="IPR016032">
    <property type="entry name" value="Sig_transdc_resp-reg_C-effctor"/>
</dbReference>
<feature type="domain" description="HTH luxR-type" evidence="4">
    <location>
        <begin position="300"/>
        <end position="365"/>
    </location>
</feature>
<dbReference type="SMART" id="SM00421">
    <property type="entry name" value="HTH_LUXR"/>
    <property type="match status" value="1"/>
</dbReference>
<dbReference type="PANTHER" id="PTHR44688">
    <property type="entry name" value="DNA-BINDING TRANSCRIPTIONAL ACTIVATOR DEVR_DOSR"/>
    <property type="match status" value="1"/>
</dbReference>
<dbReference type="Pfam" id="PF00196">
    <property type="entry name" value="GerE"/>
    <property type="match status" value="1"/>
</dbReference>
<evidence type="ECO:0000313" key="6">
    <source>
        <dbReference type="Proteomes" id="UP000439113"/>
    </source>
</evidence>
<gene>
    <name evidence="5" type="ORF">GJ654_15220</name>
</gene>
<accession>A0A6N8DPC5</accession>
<dbReference type="CDD" id="cd06170">
    <property type="entry name" value="LuxR_C_like"/>
    <property type="match status" value="1"/>
</dbReference>
<sequence length="365" mass="39073">MSVDVARLARASDELNSAIVLGRSWAQALEQLADAAGAKAVCFSRSTKTDLRMLPSIGLAEAYQDIRSRKTPPYSSKVLILDSKVNGFVSDGAPRIRERLERERFFREFMKPIADVPYRASVSLLGPSDMTGLKVSFWRGGKQGAFDPQDVERLNSILPAIRASAQLAVFGLGQQAREQSVLFRRRGEFIIEFDFAGRPLESGVQAIVAHGDPLSVVRGRLACQVAAEQPRLDAIIGRAVAPQPAAGALRLTRQSDGAPFFLMVTPVRGEAVDVMAPVAAIGVLIDPATKSRTDPAALQRVQMAAGLTDRETVISGLISVGLSVSAIAQKVGVSTGTARNHLKAAMQKCGVHSQVELAAFIGRFG</sequence>
<keyword evidence="1" id="KW-0805">Transcription regulation</keyword>
<proteinExistence type="predicted"/>
<evidence type="ECO:0000256" key="1">
    <source>
        <dbReference type="ARBA" id="ARBA00023015"/>
    </source>
</evidence>
<dbReference type="SUPFAM" id="SSF46894">
    <property type="entry name" value="C-terminal effector domain of the bipartite response regulators"/>
    <property type="match status" value="1"/>
</dbReference>
<dbReference type="InterPro" id="IPR036388">
    <property type="entry name" value="WH-like_DNA-bd_sf"/>
</dbReference>
<dbReference type="PROSITE" id="PS50043">
    <property type="entry name" value="HTH_LUXR_2"/>
    <property type="match status" value="1"/>
</dbReference>
<evidence type="ECO:0000256" key="3">
    <source>
        <dbReference type="ARBA" id="ARBA00023163"/>
    </source>
</evidence>
<dbReference type="PRINTS" id="PR00038">
    <property type="entry name" value="HTHLUXR"/>
</dbReference>
<dbReference type="GO" id="GO:0003677">
    <property type="term" value="F:DNA binding"/>
    <property type="evidence" value="ECO:0007669"/>
    <property type="project" value="UniProtKB-KW"/>
</dbReference>
<evidence type="ECO:0000259" key="4">
    <source>
        <dbReference type="PROSITE" id="PS50043"/>
    </source>
</evidence>